<organism evidence="1">
    <name type="scientific">Anguilla anguilla</name>
    <name type="common">European freshwater eel</name>
    <name type="synonym">Muraena anguilla</name>
    <dbReference type="NCBI Taxonomy" id="7936"/>
    <lineage>
        <taxon>Eukaryota</taxon>
        <taxon>Metazoa</taxon>
        <taxon>Chordata</taxon>
        <taxon>Craniata</taxon>
        <taxon>Vertebrata</taxon>
        <taxon>Euteleostomi</taxon>
        <taxon>Actinopterygii</taxon>
        <taxon>Neopterygii</taxon>
        <taxon>Teleostei</taxon>
        <taxon>Anguilliformes</taxon>
        <taxon>Anguillidae</taxon>
        <taxon>Anguilla</taxon>
    </lineage>
</organism>
<protein>
    <submittedName>
        <fullName evidence="1">Uncharacterized protein</fullName>
    </submittedName>
</protein>
<evidence type="ECO:0000313" key="1">
    <source>
        <dbReference type="EMBL" id="JAI03725.1"/>
    </source>
</evidence>
<reference evidence="1" key="1">
    <citation type="submission" date="2014-11" db="EMBL/GenBank/DDBJ databases">
        <authorList>
            <person name="Amaro Gonzalez C."/>
        </authorList>
    </citation>
    <scope>NUCLEOTIDE SEQUENCE</scope>
</reference>
<proteinExistence type="predicted"/>
<accession>A0A0E9XM43</accession>
<dbReference type="EMBL" id="GBXM01004853">
    <property type="protein sequence ID" value="JAI03725.1"/>
    <property type="molecule type" value="Transcribed_RNA"/>
</dbReference>
<sequence>MLRDRSVYMRTEALV</sequence>
<name>A0A0E9XM43_ANGAN</name>
<reference evidence="1" key="2">
    <citation type="journal article" date="2015" name="Fish Shellfish Immunol.">
        <title>Early steps in the European eel (Anguilla anguilla)-Vibrio vulnificus interaction in the gills: Role of the RtxA13 toxin.</title>
        <authorList>
            <person name="Callol A."/>
            <person name="Pajuelo D."/>
            <person name="Ebbesson L."/>
            <person name="Teles M."/>
            <person name="MacKenzie S."/>
            <person name="Amaro C."/>
        </authorList>
    </citation>
    <scope>NUCLEOTIDE SEQUENCE</scope>
</reference>